<keyword evidence="2" id="KW-1185">Reference proteome</keyword>
<dbReference type="EMBL" id="JANPWB010000010">
    <property type="protein sequence ID" value="KAJ1139348.1"/>
    <property type="molecule type" value="Genomic_DNA"/>
</dbReference>
<evidence type="ECO:0000313" key="1">
    <source>
        <dbReference type="EMBL" id="KAJ1139348.1"/>
    </source>
</evidence>
<dbReference type="Proteomes" id="UP001066276">
    <property type="component" value="Chromosome 6"/>
</dbReference>
<name>A0AAV7QLU8_PLEWA</name>
<comment type="caution">
    <text evidence="1">The sequence shown here is derived from an EMBL/GenBank/DDBJ whole genome shotgun (WGS) entry which is preliminary data.</text>
</comment>
<evidence type="ECO:0000313" key="2">
    <source>
        <dbReference type="Proteomes" id="UP001066276"/>
    </source>
</evidence>
<reference evidence="1" key="1">
    <citation type="journal article" date="2022" name="bioRxiv">
        <title>Sequencing and chromosome-scale assembly of the giantPleurodeles waltlgenome.</title>
        <authorList>
            <person name="Brown T."/>
            <person name="Elewa A."/>
            <person name="Iarovenko S."/>
            <person name="Subramanian E."/>
            <person name="Araus A.J."/>
            <person name="Petzold A."/>
            <person name="Susuki M."/>
            <person name="Suzuki K.-i.T."/>
            <person name="Hayashi T."/>
            <person name="Toyoda A."/>
            <person name="Oliveira C."/>
            <person name="Osipova E."/>
            <person name="Leigh N.D."/>
            <person name="Simon A."/>
            <person name="Yun M.H."/>
        </authorList>
    </citation>
    <scope>NUCLEOTIDE SEQUENCE</scope>
    <source>
        <strain evidence="1">20211129_DDA</strain>
        <tissue evidence="1">Liver</tissue>
    </source>
</reference>
<accession>A0AAV7QLU8</accession>
<dbReference type="AlphaFoldDB" id="A0AAV7QLU8"/>
<sequence>MTSRTHSWTCPLRICPLTRLRTPQMHYYRSFHQKNRTLVAKGPIKEEEIRRDSRDPMRTETKRSLHWCIIPSSQTEINLALR</sequence>
<organism evidence="1 2">
    <name type="scientific">Pleurodeles waltl</name>
    <name type="common">Iberian ribbed newt</name>
    <dbReference type="NCBI Taxonomy" id="8319"/>
    <lineage>
        <taxon>Eukaryota</taxon>
        <taxon>Metazoa</taxon>
        <taxon>Chordata</taxon>
        <taxon>Craniata</taxon>
        <taxon>Vertebrata</taxon>
        <taxon>Euteleostomi</taxon>
        <taxon>Amphibia</taxon>
        <taxon>Batrachia</taxon>
        <taxon>Caudata</taxon>
        <taxon>Salamandroidea</taxon>
        <taxon>Salamandridae</taxon>
        <taxon>Pleurodelinae</taxon>
        <taxon>Pleurodeles</taxon>
    </lineage>
</organism>
<proteinExistence type="predicted"/>
<gene>
    <name evidence="1" type="ORF">NDU88_005723</name>
</gene>
<protein>
    <submittedName>
        <fullName evidence="1">Uncharacterized protein</fullName>
    </submittedName>
</protein>